<feature type="region of interest" description="Disordered" evidence="8">
    <location>
        <begin position="1"/>
        <end position="23"/>
    </location>
</feature>
<evidence type="ECO:0000256" key="7">
    <source>
        <dbReference type="RuleBase" id="RU363032"/>
    </source>
</evidence>
<feature type="transmembrane region" description="Helical" evidence="7">
    <location>
        <begin position="101"/>
        <end position="125"/>
    </location>
</feature>
<protein>
    <submittedName>
        <fullName evidence="10">Carbohydrate ABC transporter permease</fullName>
    </submittedName>
</protein>
<evidence type="ECO:0000313" key="11">
    <source>
        <dbReference type="Proteomes" id="UP001500620"/>
    </source>
</evidence>
<evidence type="ECO:0000256" key="5">
    <source>
        <dbReference type="ARBA" id="ARBA00022989"/>
    </source>
</evidence>
<evidence type="ECO:0000256" key="1">
    <source>
        <dbReference type="ARBA" id="ARBA00004651"/>
    </source>
</evidence>
<feature type="transmembrane region" description="Helical" evidence="7">
    <location>
        <begin position="276"/>
        <end position="294"/>
    </location>
</feature>
<dbReference type="PROSITE" id="PS50928">
    <property type="entry name" value="ABC_TM1"/>
    <property type="match status" value="1"/>
</dbReference>
<name>A0ABP8DUZ6_9ACTN</name>
<dbReference type="PANTHER" id="PTHR43744:SF4">
    <property type="entry name" value="OSMOPROTECTIVE COMPOUNDS UPTAKE PERMEASE PROTEIN GGTD"/>
    <property type="match status" value="1"/>
</dbReference>
<dbReference type="Gene3D" id="1.10.3720.10">
    <property type="entry name" value="MetI-like"/>
    <property type="match status" value="1"/>
</dbReference>
<keyword evidence="4 7" id="KW-0812">Transmembrane</keyword>
<keyword evidence="6 7" id="KW-0472">Membrane</keyword>
<dbReference type="Pfam" id="PF00528">
    <property type="entry name" value="BPD_transp_1"/>
    <property type="match status" value="1"/>
</dbReference>
<dbReference type="SUPFAM" id="SSF161098">
    <property type="entry name" value="MetI-like"/>
    <property type="match status" value="1"/>
</dbReference>
<evidence type="ECO:0000259" key="9">
    <source>
        <dbReference type="PROSITE" id="PS50928"/>
    </source>
</evidence>
<accession>A0ABP8DUZ6</accession>
<comment type="caution">
    <text evidence="10">The sequence shown here is derived from an EMBL/GenBank/DDBJ whole genome shotgun (WGS) entry which is preliminary data.</text>
</comment>
<dbReference type="PANTHER" id="PTHR43744">
    <property type="entry name" value="ABC TRANSPORTER PERMEASE PROTEIN MG189-RELATED-RELATED"/>
    <property type="match status" value="1"/>
</dbReference>
<keyword evidence="3" id="KW-1003">Cell membrane</keyword>
<evidence type="ECO:0000256" key="2">
    <source>
        <dbReference type="ARBA" id="ARBA00022448"/>
    </source>
</evidence>
<keyword evidence="11" id="KW-1185">Reference proteome</keyword>
<dbReference type="CDD" id="cd06261">
    <property type="entry name" value="TM_PBP2"/>
    <property type="match status" value="1"/>
</dbReference>
<organism evidence="10 11">
    <name type="scientific">Dactylosporangium darangshiense</name>
    <dbReference type="NCBI Taxonomy" id="579108"/>
    <lineage>
        <taxon>Bacteria</taxon>
        <taxon>Bacillati</taxon>
        <taxon>Actinomycetota</taxon>
        <taxon>Actinomycetes</taxon>
        <taxon>Micromonosporales</taxon>
        <taxon>Micromonosporaceae</taxon>
        <taxon>Dactylosporangium</taxon>
    </lineage>
</organism>
<feature type="transmembrane region" description="Helical" evidence="7">
    <location>
        <begin position="137"/>
        <end position="158"/>
    </location>
</feature>
<keyword evidence="2 7" id="KW-0813">Transport</keyword>
<evidence type="ECO:0000313" key="10">
    <source>
        <dbReference type="EMBL" id="GAA4263638.1"/>
    </source>
</evidence>
<reference evidence="11" key="1">
    <citation type="journal article" date="2019" name="Int. J. Syst. Evol. Microbiol.">
        <title>The Global Catalogue of Microorganisms (GCM) 10K type strain sequencing project: providing services to taxonomists for standard genome sequencing and annotation.</title>
        <authorList>
            <consortium name="The Broad Institute Genomics Platform"/>
            <consortium name="The Broad Institute Genome Sequencing Center for Infectious Disease"/>
            <person name="Wu L."/>
            <person name="Ma J."/>
        </authorList>
    </citation>
    <scope>NUCLEOTIDE SEQUENCE [LARGE SCALE GENOMIC DNA]</scope>
    <source>
        <strain evidence="11">JCM 17441</strain>
    </source>
</reference>
<evidence type="ECO:0000256" key="3">
    <source>
        <dbReference type="ARBA" id="ARBA00022475"/>
    </source>
</evidence>
<comment type="subcellular location">
    <subcellularLocation>
        <location evidence="1 7">Cell membrane</location>
        <topology evidence="1 7">Multi-pass membrane protein</topology>
    </subcellularLocation>
</comment>
<feature type="transmembrane region" description="Helical" evidence="7">
    <location>
        <begin position="36"/>
        <end position="56"/>
    </location>
</feature>
<comment type="similarity">
    <text evidence="7">Belongs to the binding-protein-dependent transport system permease family.</text>
</comment>
<dbReference type="InterPro" id="IPR035906">
    <property type="entry name" value="MetI-like_sf"/>
</dbReference>
<evidence type="ECO:0000256" key="4">
    <source>
        <dbReference type="ARBA" id="ARBA00022692"/>
    </source>
</evidence>
<dbReference type="EMBL" id="BAABAT010000075">
    <property type="protein sequence ID" value="GAA4263638.1"/>
    <property type="molecule type" value="Genomic_DNA"/>
</dbReference>
<proteinExistence type="inferred from homology"/>
<feature type="transmembrane region" description="Helical" evidence="7">
    <location>
        <begin position="219"/>
        <end position="240"/>
    </location>
</feature>
<dbReference type="InterPro" id="IPR000515">
    <property type="entry name" value="MetI-like"/>
</dbReference>
<keyword evidence="5 7" id="KW-1133">Transmembrane helix</keyword>
<sequence length="309" mass="34031">MSSTVSTDAPEAGPVTRPETGSMASRVRRKLATRTASIISIIIALIWTIPTFGLFVSSLRPENDIKTTGWWTFFKHPTMTLDNYNEVVFGTSASSGRLASYFINSLVITVPAVLFSVSLAAMAAYALSQLNFRGRDWIFIGVFALQIVPLQMALIPLLKMLNHYTEWGGGFFAVWFAHTCFGLPLGVFLLHNFMAELPKELFEAARVDGAGPAMTFRRIVIPLITPALASFTIFQFLWIWNDLLIALVFTSGPGSRPLTVRLAELAGTRGNDWQRLTSGAFVSMIIPLIVFLSLQRYFVRGLLAGGVKG</sequence>
<feature type="transmembrane region" description="Helical" evidence="7">
    <location>
        <begin position="170"/>
        <end position="190"/>
    </location>
</feature>
<evidence type="ECO:0000256" key="8">
    <source>
        <dbReference type="SAM" id="MobiDB-lite"/>
    </source>
</evidence>
<dbReference type="Proteomes" id="UP001500620">
    <property type="component" value="Unassembled WGS sequence"/>
</dbReference>
<evidence type="ECO:0000256" key="6">
    <source>
        <dbReference type="ARBA" id="ARBA00023136"/>
    </source>
</evidence>
<feature type="domain" description="ABC transmembrane type-1" evidence="9">
    <location>
        <begin position="102"/>
        <end position="294"/>
    </location>
</feature>
<gene>
    <name evidence="10" type="ORF">GCM10022255_109990</name>
</gene>